<evidence type="ECO:0000313" key="2">
    <source>
        <dbReference type="EMBL" id="TJZ59983.1"/>
    </source>
</evidence>
<dbReference type="InterPro" id="IPR015943">
    <property type="entry name" value="WD40/YVTN_repeat-like_dom_sf"/>
</dbReference>
<dbReference type="Proteomes" id="UP000306808">
    <property type="component" value="Unassembled WGS sequence"/>
</dbReference>
<gene>
    <name evidence="2" type="ORF">FAZ15_13935</name>
</gene>
<dbReference type="PROSITE" id="PS51257">
    <property type="entry name" value="PROKAR_LIPOPROTEIN"/>
    <property type="match status" value="1"/>
</dbReference>
<keyword evidence="1" id="KW-0732">Signal</keyword>
<accession>A0A4U0NYV4</accession>
<feature type="chain" id="PRO_5020734924" description="LVIVD repeat-containing protein" evidence="1">
    <location>
        <begin position="23"/>
        <end position="678"/>
    </location>
</feature>
<proteinExistence type="predicted"/>
<feature type="signal peptide" evidence="1">
    <location>
        <begin position="1"/>
        <end position="22"/>
    </location>
</feature>
<keyword evidence="3" id="KW-1185">Reference proteome</keyword>
<evidence type="ECO:0000256" key="1">
    <source>
        <dbReference type="SAM" id="SignalP"/>
    </source>
</evidence>
<reference evidence="2 3" key="1">
    <citation type="submission" date="2019-04" db="EMBL/GenBank/DDBJ databases">
        <title>Sphingobacterium olei sp. nov., isolated from oil-contaminated soil.</title>
        <authorList>
            <person name="Liu B."/>
        </authorList>
    </citation>
    <scope>NUCLEOTIDE SEQUENCE [LARGE SCALE GENOMIC DNA]</scope>
    <source>
        <strain evidence="2 3">HAL-9</strain>
    </source>
</reference>
<dbReference type="RefSeq" id="WP_136901925.1">
    <property type="nucleotide sequence ID" value="NZ_SUME01000005.1"/>
</dbReference>
<name>A0A4U0NYV4_9SPHI</name>
<organism evidence="2 3">
    <name type="scientific">Sphingobacterium olei</name>
    <dbReference type="NCBI Taxonomy" id="2571155"/>
    <lineage>
        <taxon>Bacteria</taxon>
        <taxon>Pseudomonadati</taxon>
        <taxon>Bacteroidota</taxon>
        <taxon>Sphingobacteriia</taxon>
        <taxon>Sphingobacteriales</taxon>
        <taxon>Sphingobacteriaceae</taxon>
        <taxon>Sphingobacterium</taxon>
    </lineage>
</organism>
<dbReference type="InterPro" id="IPR011044">
    <property type="entry name" value="Quino_amine_DH_bsu"/>
</dbReference>
<dbReference type="AlphaFoldDB" id="A0A4U0NYV4"/>
<comment type="caution">
    <text evidence="2">The sequence shown here is derived from an EMBL/GenBank/DDBJ whole genome shotgun (WGS) entry which is preliminary data.</text>
</comment>
<dbReference type="SUPFAM" id="SSF50969">
    <property type="entry name" value="YVTN repeat-like/Quinoprotein amine dehydrogenase"/>
    <property type="match status" value="1"/>
</dbReference>
<dbReference type="OrthoDB" id="814028at2"/>
<dbReference type="EMBL" id="SUME01000005">
    <property type="protein sequence ID" value="TJZ59983.1"/>
    <property type="molecule type" value="Genomic_DNA"/>
</dbReference>
<protein>
    <recommendedName>
        <fullName evidence="4">LVIVD repeat-containing protein</fullName>
    </recommendedName>
</protein>
<dbReference type="Gene3D" id="2.130.10.10">
    <property type="entry name" value="YVTN repeat-like/Quinoprotein amine dehydrogenase"/>
    <property type="match status" value="1"/>
</dbReference>
<evidence type="ECO:0008006" key="4">
    <source>
        <dbReference type="Google" id="ProtNLM"/>
    </source>
</evidence>
<sequence>MFITNTKISALAVSLALLASCAKDTHLPETGNEDVLSDAETSLSYNKSALAANVSMVNTPIAFDRLGNTSLLGSVKSTKLASLIGQQAVAGYTPSATGTEIEGGGNHTVSSSADVLVVPEGKTFSGQINFNAAGKLIVLGTFTGSTNLPDKATLEIGNTAVFTPSGFNVNGSATVINNYGTVLLNSGSIQGKWTNYAQVTFKSSTNLNSGMQFDNYCKVVFEGRVDINSLYKNWSHMVFQAGFQLNGQGKLQNHDGAYTEVNGGTIGIDGKIVGGTSAYSRLDISNTTINNLNANPAVTGKIDINLTNADETRFTGKTGADVTIGQDVYIAAAGCIPAKGSGGCDDSALSFTLLATVTSPEVNDALLSATDVRIVDGHAYVSYHTNDEVYGNTPGGAIRVFDVQNPSAPSLISEALFNNMEFNGVEATNTKLYAAGQNKAGALLLTAPINNGNLAVNDLSQFTKHKLPAASAKNTVSYNNQLWVVSGAVNGGFFALDPQNGYAVTQNLYNSTRAKYSANNATHQAFFAAESDKAYLRVAKLDGSDVKEYSFPTLTQQIVDGKNVLVLDDQYAYIALSDRGVAKIELATGELKAHFVPNDFRKDGKKVFRDNGYTNAVAVDACYLYLANGADGVIVLNKNTFQVVGKFNLPESTNFVAAKSGLLFVATGRNGLNIIKIN</sequence>
<evidence type="ECO:0000313" key="3">
    <source>
        <dbReference type="Proteomes" id="UP000306808"/>
    </source>
</evidence>